<dbReference type="PANTHER" id="PTHR42755">
    <property type="entry name" value="3-DEOXY-MANNO-OCTULOSONATE CYTIDYLYLTRANSFERASE"/>
    <property type="match status" value="1"/>
</dbReference>
<protein>
    <recommendedName>
        <fullName evidence="4 10">3-deoxy-D-manno-octulosonic acid transferase</fullName>
        <shortName evidence="10">Kdo transferase</shortName>
        <ecNumber evidence="3 10">2.4.99.12</ecNumber>
    </recommendedName>
    <alternativeName>
        <fullName evidence="6 10">Lipid IV(A) 3-deoxy-D-manno-octulosonic acid transferase</fullName>
    </alternativeName>
</protein>
<dbReference type="Gene3D" id="3.40.50.2000">
    <property type="entry name" value="Glycogen Phosphorylase B"/>
    <property type="match status" value="1"/>
</dbReference>
<feature type="active site" description="Proton acceptor" evidence="8">
    <location>
        <position position="61"/>
    </location>
</feature>
<keyword evidence="12" id="KW-0328">Glycosyltransferase</keyword>
<accession>A0A840VM43</accession>
<keyword evidence="5 10" id="KW-0808">Transferase</keyword>
<feature type="domain" description="3-deoxy-D-manno-octulosonic-acid transferase N-terminal" evidence="11">
    <location>
        <begin position="34"/>
        <end position="206"/>
    </location>
</feature>
<proteinExistence type="inferred from homology"/>
<dbReference type="AlphaFoldDB" id="A0A840VM43"/>
<evidence type="ECO:0000256" key="10">
    <source>
        <dbReference type="RuleBase" id="RU365103"/>
    </source>
</evidence>
<dbReference type="Gene3D" id="3.40.50.11720">
    <property type="entry name" value="3-Deoxy-D-manno-octulosonic-acid transferase, N-terminal domain"/>
    <property type="match status" value="1"/>
</dbReference>
<evidence type="ECO:0000256" key="5">
    <source>
        <dbReference type="ARBA" id="ARBA00022679"/>
    </source>
</evidence>
<dbReference type="UniPathway" id="UPA00958"/>
<evidence type="ECO:0000256" key="6">
    <source>
        <dbReference type="ARBA" id="ARBA00031445"/>
    </source>
</evidence>
<dbReference type="GO" id="GO:0009245">
    <property type="term" value="P:lipid A biosynthetic process"/>
    <property type="evidence" value="ECO:0007669"/>
    <property type="project" value="TreeGrafter"/>
</dbReference>
<comment type="caution">
    <text evidence="12">The sequence shown here is derived from an EMBL/GenBank/DDBJ whole genome shotgun (WGS) entry which is preliminary data.</text>
</comment>
<dbReference type="InterPro" id="IPR007507">
    <property type="entry name" value="Glycos_transf_N"/>
</dbReference>
<evidence type="ECO:0000313" key="12">
    <source>
        <dbReference type="EMBL" id="MBB5372540.1"/>
    </source>
</evidence>
<evidence type="ECO:0000313" key="13">
    <source>
        <dbReference type="Proteomes" id="UP000553706"/>
    </source>
</evidence>
<dbReference type="InterPro" id="IPR039901">
    <property type="entry name" value="Kdotransferase"/>
</dbReference>
<dbReference type="GO" id="GO:0043842">
    <property type="term" value="F:Kdo transferase activity"/>
    <property type="evidence" value="ECO:0007669"/>
    <property type="project" value="UniProtKB-EC"/>
</dbReference>
<evidence type="ECO:0000256" key="8">
    <source>
        <dbReference type="PIRSR" id="PIRSR639901-1"/>
    </source>
</evidence>
<keyword evidence="10" id="KW-0472">Membrane</keyword>
<dbReference type="Pfam" id="PF04413">
    <property type="entry name" value="Glycos_transf_N"/>
    <property type="match status" value="1"/>
</dbReference>
<feature type="site" description="Transition state stabilizer" evidence="9">
    <location>
        <position position="128"/>
    </location>
</feature>
<evidence type="ECO:0000259" key="11">
    <source>
        <dbReference type="Pfam" id="PF04413"/>
    </source>
</evidence>
<dbReference type="SUPFAM" id="SSF53756">
    <property type="entry name" value="UDP-Glycosyltransferase/glycogen phosphorylase"/>
    <property type="match status" value="1"/>
</dbReference>
<dbReference type="GO" id="GO:0005886">
    <property type="term" value="C:plasma membrane"/>
    <property type="evidence" value="ECO:0007669"/>
    <property type="project" value="UniProtKB-SubCell"/>
</dbReference>
<evidence type="ECO:0000256" key="7">
    <source>
        <dbReference type="ARBA" id="ARBA00049183"/>
    </source>
</evidence>
<dbReference type="RefSeq" id="WP_183265557.1">
    <property type="nucleotide sequence ID" value="NZ_JACHFJ010000002.1"/>
</dbReference>
<dbReference type="Proteomes" id="UP000553706">
    <property type="component" value="Unassembled WGS sequence"/>
</dbReference>
<dbReference type="EMBL" id="JACHFJ010000002">
    <property type="protein sequence ID" value="MBB5372540.1"/>
    <property type="molecule type" value="Genomic_DNA"/>
</dbReference>
<keyword evidence="13" id="KW-1185">Reference proteome</keyword>
<evidence type="ECO:0000256" key="1">
    <source>
        <dbReference type="ARBA" id="ARBA00003394"/>
    </source>
</evidence>
<dbReference type="InterPro" id="IPR038107">
    <property type="entry name" value="Glycos_transf_N_sf"/>
</dbReference>
<name>A0A840VM43_9PROT</name>
<reference evidence="12 13" key="1">
    <citation type="submission" date="2020-08" db="EMBL/GenBank/DDBJ databases">
        <title>Genomic Encyclopedia of Type Strains, Phase IV (KMG-IV): sequencing the most valuable type-strain genomes for metagenomic binning, comparative biology and taxonomic classification.</title>
        <authorList>
            <person name="Goeker M."/>
        </authorList>
    </citation>
    <scope>NUCLEOTIDE SEQUENCE [LARGE SCALE GENOMIC DNA]</scope>
    <source>
        <strain evidence="12 13">DSM 27026</strain>
    </source>
</reference>
<comment type="function">
    <text evidence="1 10">Involved in lipopolysaccharide (LPS) biosynthesis. Catalyzes the transfer of 3-deoxy-D-manno-octulosonate (Kdo) residue(s) from CMP-Kdo to lipid IV(A), the tetraacyldisaccharide-1,4'-bisphosphate precursor of lipid A.</text>
</comment>
<evidence type="ECO:0000256" key="2">
    <source>
        <dbReference type="ARBA" id="ARBA00004713"/>
    </source>
</evidence>
<dbReference type="PANTHER" id="PTHR42755:SF1">
    <property type="entry name" value="3-DEOXY-D-MANNO-OCTULOSONIC ACID TRANSFERASE, MITOCHONDRIAL-RELATED"/>
    <property type="match status" value="1"/>
</dbReference>
<gene>
    <name evidence="12" type="ORF">HNP71_000778</name>
</gene>
<keyword evidence="10" id="KW-1003">Cell membrane</keyword>
<dbReference type="GO" id="GO:0009244">
    <property type="term" value="P:lipopolysaccharide core region biosynthetic process"/>
    <property type="evidence" value="ECO:0007669"/>
    <property type="project" value="UniProtKB-UniRule"/>
</dbReference>
<feature type="site" description="Transition state stabilizer" evidence="9">
    <location>
        <position position="204"/>
    </location>
</feature>
<evidence type="ECO:0000256" key="3">
    <source>
        <dbReference type="ARBA" id="ARBA00012621"/>
    </source>
</evidence>
<evidence type="ECO:0000256" key="9">
    <source>
        <dbReference type="PIRSR" id="PIRSR639901-2"/>
    </source>
</evidence>
<comment type="similarity">
    <text evidence="10">Belongs to the glycosyltransferase group 1 family.</text>
</comment>
<comment type="catalytic activity">
    <reaction evidence="7 10">
        <text>lipid IVA (E. coli) + CMP-3-deoxy-beta-D-manno-octulosonate = alpha-Kdo-(2-&gt;6)-lipid IVA (E. coli) + CMP + H(+)</text>
        <dbReference type="Rhea" id="RHEA:28066"/>
        <dbReference type="ChEBI" id="CHEBI:15378"/>
        <dbReference type="ChEBI" id="CHEBI:58603"/>
        <dbReference type="ChEBI" id="CHEBI:60364"/>
        <dbReference type="ChEBI" id="CHEBI:60377"/>
        <dbReference type="ChEBI" id="CHEBI:85987"/>
        <dbReference type="EC" id="2.4.99.12"/>
    </reaction>
</comment>
<dbReference type="EC" id="2.4.99.12" evidence="3 10"/>
<organism evidence="12 13">
    <name type="scientific">Acidocella aromatica</name>
    <dbReference type="NCBI Taxonomy" id="1303579"/>
    <lineage>
        <taxon>Bacteria</taxon>
        <taxon>Pseudomonadati</taxon>
        <taxon>Pseudomonadota</taxon>
        <taxon>Alphaproteobacteria</taxon>
        <taxon>Acetobacterales</taxon>
        <taxon>Acidocellaceae</taxon>
        <taxon>Acidocella</taxon>
    </lineage>
</organism>
<comment type="subcellular location">
    <subcellularLocation>
        <location evidence="10">Cell membrane</location>
    </subcellularLocation>
</comment>
<comment type="pathway">
    <text evidence="2 10">Bacterial outer membrane biogenesis; LPS core biosynthesis.</text>
</comment>
<sequence>MMLGLYAAATRLAAPALRSMLRSRAARGKEVPSRLREREGFTALPRPAGRLIWVHAASVGETMSVLPVLRALAAHGPVLLTTGTVTSAKLAEERLPPGVRHQFVPLDVPAWVKRFLDHWRPDAAVFVESEIWPNLLRGCDARGIKRVLLNGRISARSTANWRHVPDLARRLLGGFAAIHAQSAADAANFRALGASRVLEWGNLKFFAAPLPADAEALATLRAQIPGPVWLAASTHLGEEDLIATAHAALVANYPDLVTIIAPRHPERGAEVAELCANAPRRSLGQMPRPGHVYLADTLGELGLFFRLAPFAFIGNSLLGFGGHNIIEPALLARLVLAGPHLENFTEAAHRLTEAAALVRVKDATGLADAVRTWLAAPEAAYEAGQRAAACFADAALLPARLTGLILDNAA</sequence>
<keyword evidence="10" id="KW-0448">Lipopolysaccharide biosynthesis</keyword>
<evidence type="ECO:0000256" key="4">
    <source>
        <dbReference type="ARBA" id="ARBA00019077"/>
    </source>
</evidence>